<dbReference type="RefSeq" id="WP_048874892.1">
    <property type="nucleotide sequence ID" value="NZ_CP011126.1"/>
</dbReference>
<reference evidence="1 2" key="1">
    <citation type="journal article" date="2015" name="Genome Biol. Evol.">
        <title>Distinctive Genome Reduction Rates Revealed by Genomic Analyses of Two Coxiella-Like Endosymbionts in Ticks.</title>
        <authorList>
            <person name="Gottlieb Y."/>
            <person name="Lalzar I."/>
            <person name="Klasson L."/>
        </authorList>
    </citation>
    <scope>NUCLEOTIDE SEQUENCE [LARGE SCALE GENOMIC DNA]</scope>
    <source>
        <strain evidence="1 2">CRt</strain>
    </source>
</reference>
<protein>
    <recommendedName>
        <fullName evidence="3">Glycosyltransferase</fullName>
    </recommendedName>
</protein>
<dbReference type="EMBL" id="CP011126">
    <property type="protein sequence ID" value="AKQ33259.1"/>
    <property type="molecule type" value="Genomic_DNA"/>
</dbReference>
<proteinExistence type="predicted"/>
<dbReference type="Proteomes" id="UP000063965">
    <property type="component" value="Chromosome"/>
</dbReference>
<evidence type="ECO:0000313" key="1">
    <source>
        <dbReference type="EMBL" id="AKQ33259.1"/>
    </source>
</evidence>
<dbReference type="Gene3D" id="3.40.50.2000">
    <property type="entry name" value="Glycogen Phosphorylase B"/>
    <property type="match status" value="1"/>
</dbReference>
<evidence type="ECO:0008006" key="3">
    <source>
        <dbReference type="Google" id="ProtNLM"/>
    </source>
</evidence>
<sequence length="364" mass="42102">MRELHILEPTLADQTGHCHGYVQSLIHANETFKYALHIWLDRRGRDLYSNERCQLHHYFWYRLRKIQKFFCLRSLIQSNKTIFIPTAGDMDLVYLNSILKSRKYPGKIFLHFHQLKISDEKINLLKKIARCHPEFIVMAPTKDLLKIFEESGFHNCAQVFCPSYAPLSRCRTVNSFRKVIYAGSARSDKGFPEMVSFLEYFSQKEKNTTFEVQASPPSSGRYDGKSKTALLRLKKLPLSKLILHESTLNQKEYQQLFMGGICLLIYDLESYRNKFSGVALDAFYAGCPLITIRSTWMGEVTQRFQAGVALTDSSPTSIYEALVKIRQNYAQFHENAKQAGKILIEKHNPKNTFKIIEKMSGSNK</sequence>
<accession>A0ABM5UTK2</accession>
<organism evidence="1 2">
    <name type="scientific">Candidatus Coxiella mudrowiae</name>
    <dbReference type="NCBI Taxonomy" id="2054173"/>
    <lineage>
        <taxon>Bacteria</taxon>
        <taxon>Pseudomonadati</taxon>
        <taxon>Pseudomonadota</taxon>
        <taxon>Gammaproteobacteria</taxon>
        <taxon>Legionellales</taxon>
        <taxon>Coxiellaceae</taxon>
        <taxon>Coxiella</taxon>
    </lineage>
</organism>
<keyword evidence="2" id="KW-1185">Reference proteome</keyword>
<gene>
    <name evidence="1" type="ORF">CleRT_02340</name>
</gene>
<evidence type="ECO:0000313" key="2">
    <source>
        <dbReference type="Proteomes" id="UP000063965"/>
    </source>
</evidence>
<name>A0ABM5UTK2_9COXI</name>
<dbReference type="SUPFAM" id="SSF53756">
    <property type="entry name" value="UDP-Glycosyltransferase/glycogen phosphorylase"/>
    <property type="match status" value="1"/>
</dbReference>